<evidence type="ECO:0000313" key="1">
    <source>
        <dbReference type="EMBL" id="KAF1797701.1"/>
    </source>
</evidence>
<sequence>MNCARHGIPMRLYDIYGGEARKYPLACIEHLVQQLNQDQTLLIMYDIICLCKQKLQACIPELRNRDPFYLVTVFHAYAHSMHCQVEFHPRVVDGSGYTDGEGVERFWSILNRFSGMTRSMSKYNRKALITDVVNFFKQNKMIEIRKSFNPNAPLKILPNFTCDIANQVFKKYNNALSDIKRLNITNKKYTELSKDWEKYVKVLATPATPSGIKDMLERAEKQSRLANKSEYIRLCAEYLQITEDLKDPSNKKITNTRLIAQSNSLYKKIRALRDKYGFRIITRLDDRYFLEHEEEVKVVRYNTQVAEAKVEEVVQTRPWYKSLLPF</sequence>
<dbReference type="Proteomes" id="UP000469890">
    <property type="component" value="Unassembled WGS sequence"/>
</dbReference>
<gene>
    <name evidence="1" type="ORF">FB192DRAFT_1335169</name>
</gene>
<evidence type="ECO:0000313" key="2">
    <source>
        <dbReference type="Proteomes" id="UP000469890"/>
    </source>
</evidence>
<dbReference type="EMBL" id="JAAECE010000009">
    <property type="protein sequence ID" value="KAF1797701.1"/>
    <property type="molecule type" value="Genomic_DNA"/>
</dbReference>
<name>A0A8H4EX29_MUCCL</name>
<proteinExistence type="predicted"/>
<comment type="caution">
    <text evidence="1">The sequence shown here is derived from an EMBL/GenBank/DDBJ whole genome shotgun (WGS) entry which is preliminary data.</text>
</comment>
<accession>A0A8H4EX29</accession>
<dbReference type="PANTHER" id="PTHR33096">
    <property type="entry name" value="CXC2 DOMAIN-CONTAINING PROTEIN"/>
    <property type="match status" value="1"/>
</dbReference>
<protein>
    <submittedName>
        <fullName evidence="1">Uncharacterized protein</fullName>
    </submittedName>
</protein>
<dbReference type="AlphaFoldDB" id="A0A8H4EX29"/>
<dbReference type="InterPro" id="IPR040521">
    <property type="entry name" value="KDZ"/>
</dbReference>
<dbReference type="Pfam" id="PF18758">
    <property type="entry name" value="KDZ"/>
    <property type="match status" value="1"/>
</dbReference>
<organism evidence="1 2">
    <name type="scientific">Mucor circinelloides f. lusitanicus</name>
    <name type="common">Mucor racemosus var. lusitanicus</name>
    <dbReference type="NCBI Taxonomy" id="29924"/>
    <lineage>
        <taxon>Eukaryota</taxon>
        <taxon>Fungi</taxon>
        <taxon>Fungi incertae sedis</taxon>
        <taxon>Mucoromycota</taxon>
        <taxon>Mucoromycotina</taxon>
        <taxon>Mucoromycetes</taxon>
        <taxon>Mucorales</taxon>
        <taxon>Mucorineae</taxon>
        <taxon>Mucoraceae</taxon>
        <taxon>Mucor</taxon>
    </lineage>
</organism>
<reference evidence="1 2" key="1">
    <citation type="submission" date="2019-09" db="EMBL/GenBank/DDBJ databases">
        <authorList>
            <consortium name="DOE Joint Genome Institute"/>
            <person name="Mondo S.J."/>
            <person name="Navarro-Mendoza M.I."/>
            <person name="Perez-Arques C."/>
            <person name="Panchal S."/>
            <person name="Nicolas F.E."/>
            <person name="Ganguly P."/>
            <person name="Pangilinan J."/>
            <person name="Grigoriev I."/>
            <person name="Heitman J."/>
            <person name="Sanya K."/>
            <person name="Garre V."/>
        </authorList>
    </citation>
    <scope>NUCLEOTIDE SEQUENCE [LARGE SCALE GENOMIC DNA]</scope>
    <source>
        <strain evidence="1 2">MU402</strain>
    </source>
</reference>
<dbReference type="PANTHER" id="PTHR33096:SF1">
    <property type="entry name" value="CXC1-LIKE CYSTEINE CLUSTER ASSOCIATED WITH KDZ TRANSPOSASES DOMAIN-CONTAINING PROTEIN"/>
    <property type="match status" value="1"/>
</dbReference>